<dbReference type="Pfam" id="PF13439">
    <property type="entry name" value="Glyco_transf_4"/>
    <property type="match status" value="1"/>
</dbReference>
<dbReference type="PANTHER" id="PTHR46401">
    <property type="entry name" value="GLYCOSYLTRANSFERASE WBBK-RELATED"/>
    <property type="match status" value="1"/>
</dbReference>
<dbReference type="GO" id="GO:0009103">
    <property type="term" value="P:lipopolysaccharide biosynthetic process"/>
    <property type="evidence" value="ECO:0007669"/>
    <property type="project" value="TreeGrafter"/>
</dbReference>
<dbReference type="Proteomes" id="UP000251241">
    <property type="component" value="Unassembled WGS sequence"/>
</dbReference>
<evidence type="ECO:0000256" key="1">
    <source>
        <dbReference type="ARBA" id="ARBA00022679"/>
    </source>
</evidence>
<sequence length="349" mass="39964">MEKVDRKKCFLVSYNGLSNSGGVEKVCFYLNKIMTDKGFDVIVVDRNLIEKTKYAQIFIRVFGKLHVIAFTFFASLFIRNNRNKGDVKIAHGFNAPFFKNDYLFIHGTLKGYCLKTKTRISWSHRILFQLERIAVKNADKILAVSQNAIDEVKQYYTKAERQFFVVHNGVDDTTFLPLNEKKGNTYINVLYCGRLDEGKGLQKLLELARLVEKTENFKFSIACNNSNNADLFDGLQKTLICVGLNHENINTFYNSGDIFFFPSHYEGFEMVTLEALSAGIPVLGNNVGAVGELKNNNDPGVDIIDFENILQQIKTMIETYKDRSTFLHDYYKNSYGLDCYINKLNKIIV</sequence>
<dbReference type="InterPro" id="IPR001296">
    <property type="entry name" value="Glyco_trans_1"/>
</dbReference>
<dbReference type="Pfam" id="PF00534">
    <property type="entry name" value="Glycos_transf_1"/>
    <property type="match status" value="1"/>
</dbReference>
<keyword evidence="4" id="KW-0328">Glycosyltransferase</keyword>
<reference evidence="4 5" key="1">
    <citation type="submission" date="2018-06" db="EMBL/GenBank/DDBJ databases">
        <authorList>
            <consortium name="Pathogen Informatics"/>
            <person name="Doyle S."/>
        </authorList>
    </citation>
    <scope>NUCLEOTIDE SEQUENCE [LARGE SCALE GENOMIC DNA]</scope>
    <source>
        <strain evidence="4 5">NCTC11343</strain>
    </source>
</reference>
<dbReference type="AlphaFoldDB" id="A0A2X2J9M6"/>
<evidence type="ECO:0000259" key="2">
    <source>
        <dbReference type="Pfam" id="PF00534"/>
    </source>
</evidence>
<dbReference type="Gene3D" id="3.40.50.2000">
    <property type="entry name" value="Glycogen Phosphorylase B"/>
    <property type="match status" value="2"/>
</dbReference>
<organism evidence="4 5">
    <name type="scientific">Sphingobacterium multivorum</name>
    <dbReference type="NCBI Taxonomy" id="28454"/>
    <lineage>
        <taxon>Bacteria</taxon>
        <taxon>Pseudomonadati</taxon>
        <taxon>Bacteroidota</taxon>
        <taxon>Sphingobacteriia</taxon>
        <taxon>Sphingobacteriales</taxon>
        <taxon>Sphingobacteriaceae</taxon>
        <taxon>Sphingobacterium</taxon>
    </lineage>
</organism>
<evidence type="ECO:0000313" key="5">
    <source>
        <dbReference type="Proteomes" id="UP000251241"/>
    </source>
</evidence>
<accession>A0A2X2J9M6</accession>
<dbReference type="CDD" id="cd03801">
    <property type="entry name" value="GT4_PimA-like"/>
    <property type="match status" value="1"/>
</dbReference>
<dbReference type="EMBL" id="UAUU01000009">
    <property type="protein sequence ID" value="SPZ88423.1"/>
    <property type="molecule type" value="Genomic_DNA"/>
</dbReference>
<name>A0A2X2J9M6_SPHMU</name>
<dbReference type="GeneID" id="97183337"/>
<dbReference type="RefSeq" id="WP_112375294.1">
    <property type="nucleotide sequence ID" value="NZ_CP069793.1"/>
</dbReference>
<evidence type="ECO:0000313" key="4">
    <source>
        <dbReference type="EMBL" id="SPZ88423.1"/>
    </source>
</evidence>
<protein>
    <submittedName>
        <fullName evidence="4">Glycogen synthase</fullName>
        <ecNumber evidence="4">2.4.1.11</ecNumber>
    </submittedName>
</protein>
<dbReference type="GO" id="GO:0004373">
    <property type="term" value="F:alpha-1,4-glucan glucosyltransferase (UDP-glucose donor) activity"/>
    <property type="evidence" value="ECO:0007669"/>
    <property type="project" value="UniProtKB-EC"/>
</dbReference>
<feature type="domain" description="Glycosyl transferase family 1" evidence="2">
    <location>
        <begin position="183"/>
        <end position="332"/>
    </location>
</feature>
<proteinExistence type="predicted"/>
<dbReference type="SUPFAM" id="SSF53756">
    <property type="entry name" value="UDP-Glycosyltransferase/glycogen phosphorylase"/>
    <property type="match status" value="1"/>
</dbReference>
<gene>
    <name evidence="4" type="ORF">NCTC11343_03477</name>
</gene>
<evidence type="ECO:0000259" key="3">
    <source>
        <dbReference type="Pfam" id="PF13439"/>
    </source>
</evidence>
<keyword evidence="1 4" id="KW-0808">Transferase</keyword>
<feature type="domain" description="Glycosyltransferase subfamily 4-like N-terminal" evidence="3">
    <location>
        <begin position="21"/>
        <end position="172"/>
    </location>
</feature>
<dbReference type="InterPro" id="IPR028098">
    <property type="entry name" value="Glyco_trans_4-like_N"/>
</dbReference>
<dbReference type="EC" id="2.4.1.11" evidence="4"/>
<dbReference type="PANTHER" id="PTHR46401:SF2">
    <property type="entry name" value="GLYCOSYLTRANSFERASE WBBK-RELATED"/>
    <property type="match status" value="1"/>
</dbReference>